<proteinExistence type="inferred from homology"/>
<dbReference type="SUPFAM" id="SSF69304">
    <property type="entry name" value="Tricorn protease N-terminal domain"/>
    <property type="match status" value="1"/>
</dbReference>
<accession>A0ABZ0TZ03</accession>
<organism evidence="3 4">
    <name type="scientific">Mucilaginibacter sabulilitoris</name>
    <dbReference type="NCBI Taxonomy" id="1173583"/>
    <lineage>
        <taxon>Bacteria</taxon>
        <taxon>Pseudomonadati</taxon>
        <taxon>Bacteroidota</taxon>
        <taxon>Sphingobacteriia</taxon>
        <taxon>Sphingobacteriales</taxon>
        <taxon>Sphingobacteriaceae</taxon>
        <taxon>Mucilaginibacter</taxon>
    </lineage>
</organism>
<dbReference type="Gene3D" id="2.120.10.30">
    <property type="entry name" value="TolB, C-terminal domain"/>
    <property type="match status" value="1"/>
</dbReference>
<dbReference type="Proteomes" id="UP001324380">
    <property type="component" value="Chromosome"/>
</dbReference>
<gene>
    <name evidence="3" type="ORF">SNE25_12430</name>
</gene>
<dbReference type="EMBL" id="CP139558">
    <property type="protein sequence ID" value="WPU96325.1"/>
    <property type="molecule type" value="Genomic_DNA"/>
</dbReference>
<dbReference type="Pfam" id="PF07676">
    <property type="entry name" value="PD40"/>
    <property type="match status" value="1"/>
</dbReference>
<comment type="similarity">
    <text evidence="1">Belongs to the TolB family.</text>
</comment>
<evidence type="ECO:0000313" key="4">
    <source>
        <dbReference type="Proteomes" id="UP001324380"/>
    </source>
</evidence>
<dbReference type="PANTHER" id="PTHR36842">
    <property type="entry name" value="PROTEIN TOLB HOMOLOG"/>
    <property type="match status" value="1"/>
</dbReference>
<keyword evidence="4" id="KW-1185">Reference proteome</keyword>
<dbReference type="PROSITE" id="PS51257">
    <property type="entry name" value="PROKAR_LIPOPROTEIN"/>
    <property type="match status" value="1"/>
</dbReference>
<feature type="signal peptide" evidence="2">
    <location>
        <begin position="1"/>
        <end position="20"/>
    </location>
</feature>
<name>A0ABZ0TZ03_9SPHI</name>
<evidence type="ECO:0008006" key="5">
    <source>
        <dbReference type="Google" id="ProtNLM"/>
    </source>
</evidence>
<dbReference type="PANTHER" id="PTHR36842:SF1">
    <property type="entry name" value="PROTEIN TOLB"/>
    <property type="match status" value="1"/>
</dbReference>
<dbReference type="RefSeq" id="WP_321565424.1">
    <property type="nucleotide sequence ID" value="NZ_CP139558.1"/>
</dbReference>
<feature type="chain" id="PRO_5046449013" description="WD40-like Beta Propeller Repeat" evidence="2">
    <location>
        <begin position="21"/>
        <end position="320"/>
    </location>
</feature>
<sequence length="320" mass="34851">MKANRFLGLVVLFCVFILTACSKKDSPGPGGGIGPGGATNLGAGTIYYDWADEGTHSINLQTGERGTIMAENLDLDGWDVSPDNKLLLISEGDNNDYDAEQYSITNVANGTLVNRFKWNSGYANPTSPLFSPDGSMIAVPPTYDDGIFLLDLQGRVLHSLATFQGKKINGDIAWMPDKTLVFSVGNNLYRTNTAYTSATLIKQMNFNTWGSITTSLDGTKIAFRGGNHIWMMNADGSGQVQVTESSDNEGVPVFSPDRKYLLIGQDYHQSIALSYVWTLKIIPADGQKYNVDDGADKRVITVITKGQTTPEHGDGVMQWR</sequence>
<protein>
    <recommendedName>
        <fullName evidence="5">WD40-like Beta Propeller Repeat</fullName>
    </recommendedName>
</protein>
<reference evidence="3 4" key="1">
    <citation type="submission" date="2023-11" db="EMBL/GenBank/DDBJ databases">
        <title>Analysis of the Genomes of Mucilaginibacter gossypii cycad 4 and M. sabulilitoris SNA2: microbes with the potential for plant growth promotion.</title>
        <authorList>
            <person name="Hirsch A.M."/>
            <person name="Humm E."/>
            <person name="Rubbi M."/>
            <person name="Del Vecchio G."/>
            <person name="Ha S.M."/>
            <person name="Pellegrini M."/>
            <person name="Gunsalus R.P."/>
        </authorList>
    </citation>
    <scope>NUCLEOTIDE SEQUENCE [LARGE SCALE GENOMIC DNA]</scope>
    <source>
        <strain evidence="3 4">SNA2</strain>
    </source>
</reference>
<dbReference type="InterPro" id="IPR011659">
    <property type="entry name" value="WD40"/>
</dbReference>
<keyword evidence="2" id="KW-0732">Signal</keyword>
<evidence type="ECO:0000313" key="3">
    <source>
        <dbReference type="EMBL" id="WPU96325.1"/>
    </source>
</evidence>
<evidence type="ECO:0000256" key="2">
    <source>
        <dbReference type="SAM" id="SignalP"/>
    </source>
</evidence>
<evidence type="ECO:0000256" key="1">
    <source>
        <dbReference type="ARBA" id="ARBA00009820"/>
    </source>
</evidence>
<dbReference type="InterPro" id="IPR011042">
    <property type="entry name" value="6-blade_b-propeller_TolB-like"/>
</dbReference>